<dbReference type="AlphaFoldDB" id="A0A0G4FB30"/>
<keyword evidence="2" id="KW-0812">Transmembrane</keyword>
<feature type="region of interest" description="Disordered" evidence="1">
    <location>
        <begin position="114"/>
        <end position="147"/>
    </location>
</feature>
<keyword evidence="2" id="KW-1133">Transmembrane helix</keyword>
<name>A0A0G4FB30_9ALVE</name>
<evidence type="ECO:0000256" key="2">
    <source>
        <dbReference type="SAM" id="Phobius"/>
    </source>
</evidence>
<feature type="transmembrane region" description="Helical" evidence="2">
    <location>
        <begin position="12"/>
        <end position="31"/>
    </location>
</feature>
<organism evidence="3">
    <name type="scientific">Chromera velia CCMP2878</name>
    <dbReference type="NCBI Taxonomy" id="1169474"/>
    <lineage>
        <taxon>Eukaryota</taxon>
        <taxon>Sar</taxon>
        <taxon>Alveolata</taxon>
        <taxon>Colpodellida</taxon>
        <taxon>Chromeraceae</taxon>
        <taxon>Chromera</taxon>
    </lineage>
</organism>
<gene>
    <name evidence="3" type="ORF">Cvel_16104</name>
</gene>
<sequence length="147" mass="15412">MEKRTGQRFSQALSELCWSCDSFGILFLIGVEFCCPSRRGKFVCPSGALTFQMGGAPILGAALGGALCVALLEIPKIDSDHMYMHEWRFFTLETFNVRWPGVVVQAGSKAPLLGGTQEVGGGGGGGTSGGRGGALPEWNGLDAGRVA</sequence>
<proteinExistence type="predicted"/>
<protein>
    <submittedName>
        <fullName evidence="3">Uncharacterized protein</fullName>
    </submittedName>
</protein>
<evidence type="ECO:0000313" key="3">
    <source>
        <dbReference type="EMBL" id="CEM10133.1"/>
    </source>
</evidence>
<evidence type="ECO:0000256" key="1">
    <source>
        <dbReference type="SAM" id="MobiDB-lite"/>
    </source>
</evidence>
<keyword evidence="2" id="KW-0472">Membrane</keyword>
<dbReference type="EMBL" id="CDMZ01000249">
    <property type="protein sequence ID" value="CEM10133.1"/>
    <property type="molecule type" value="Genomic_DNA"/>
</dbReference>
<feature type="transmembrane region" description="Helical" evidence="2">
    <location>
        <begin position="51"/>
        <end position="74"/>
    </location>
</feature>
<reference evidence="3" key="1">
    <citation type="submission" date="2014-11" db="EMBL/GenBank/DDBJ databases">
        <authorList>
            <person name="Otto D Thomas"/>
            <person name="Naeem Raeece"/>
        </authorList>
    </citation>
    <scope>NUCLEOTIDE SEQUENCE</scope>
</reference>
<feature type="compositionally biased region" description="Gly residues" evidence="1">
    <location>
        <begin position="117"/>
        <end position="133"/>
    </location>
</feature>
<accession>A0A0G4FB30</accession>